<sequence>MGFDRCFRVEAKDFQVSVSDRGVVRWSDWSRKSHSAISFGRYGVVWLVNLASKLLGAAVDQDVILKFNEGSRAFLAQRCANKSGRYVVVIEFGEGRRRGVVMVLEGRGGAGWKALAECFQGVVDHLGSVGKRHGSAGAVGWREGVSFVEVVKLGRQWLSMSSLCPFLEVTFHLQEVKGGRVWRRRRRRGRAMQTRGQLCRFPTILHLMFWGLLLTW</sequence>
<keyword evidence="2" id="KW-1185">Reference proteome</keyword>
<evidence type="ECO:0000313" key="1">
    <source>
        <dbReference type="EMBL" id="KAB1201117.1"/>
    </source>
</evidence>
<evidence type="ECO:0000313" key="2">
    <source>
        <dbReference type="Proteomes" id="UP000516437"/>
    </source>
</evidence>
<dbReference type="EMBL" id="RXIC02000095">
    <property type="protein sequence ID" value="KAB1201117.1"/>
    <property type="molecule type" value="Genomic_DNA"/>
</dbReference>
<dbReference type="OrthoDB" id="1786557at2759"/>
<dbReference type="AlphaFoldDB" id="A0A6A1UMX7"/>
<gene>
    <name evidence="1" type="ORF">CJ030_MR0G005030</name>
</gene>
<accession>A0A6A1UMX7</accession>
<name>A0A6A1UMX7_9ROSI</name>
<organism evidence="1 2">
    <name type="scientific">Morella rubra</name>
    <name type="common">Chinese bayberry</name>
    <dbReference type="NCBI Taxonomy" id="262757"/>
    <lineage>
        <taxon>Eukaryota</taxon>
        <taxon>Viridiplantae</taxon>
        <taxon>Streptophyta</taxon>
        <taxon>Embryophyta</taxon>
        <taxon>Tracheophyta</taxon>
        <taxon>Spermatophyta</taxon>
        <taxon>Magnoliopsida</taxon>
        <taxon>eudicotyledons</taxon>
        <taxon>Gunneridae</taxon>
        <taxon>Pentapetalae</taxon>
        <taxon>rosids</taxon>
        <taxon>fabids</taxon>
        <taxon>Fagales</taxon>
        <taxon>Myricaceae</taxon>
        <taxon>Morella</taxon>
    </lineage>
</organism>
<comment type="caution">
    <text evidence="1">The sequence shown here is derived from an EMBL/GenBank/DDBJ whole genome shotgun (WGS) entry which is preliminary data.</text>
</comment>
<reference evidence="1 2" key="1">
    <citation type="journal article" date="2019" name="Plant Biotechnol. J.">
        <title>The red bayberry genome and genetic basis of sex determination.</title>
        <authorList>
            <person name="Jia H.M."/>
            <person name="Jia H.J."/>
            <person name="Cai Q.L."/>
            <person name="Wang Y."/>
            <person name="Zhao H.B."/>
            <person name="Yang W.F."/>
            <person name="Wang G.Y."/>
            <person name="Li Y.H."/>
            <person name="Zhan D.L."/>
            <person name="Shen Y.T."/>
            <person name="Niu Q.F."/>
            <person name="Chang L."/>
            <person name="Qiu J."/>
            <person name="Zhao L."/>
            <person name="Xie H.B."/>
            <person name="Fu W.Y."/>
            <person name="Jin J."/>
            <person name="Li X.W."/>
            <person name="Jiao Y."/>
            <person name="Zhou C.C."/>
            <person name="Tu T."/>
            <person name="Chai C.Y."/>
            <person name="Gao J.L."/>
            <person name="Fan L.J."/>
            <person name="van de Weg E."/>
            <person name="Wang J.Y."/>
            <person name="Gao Z.S."/>
        </authorList>
    </citation>
    <scope>NUCLEOTIDE SEQUENCE [LARGE SCALE GENOMIC DNA]</scope>
    <source>
        <tissue evidence="1">Leaves</tissue>
    </source>
</reference>
<protein>
    <submittedName>
        <fullName evidence="1">Uncharacterized protein</fullName>
    </submittedName>
</protein>
<dbReference type="Proteomes" id="UP000516437">
    <property type="component" value="Unassembled WGS sequence"/>
</dbReference>
<proteinExistence type="predicted"/>